<dbReference type="InterPro" id="IPR006342">
    <property type="entry name" value="FkbM_mtfrase"/>
</dbReference>
<evidence type="ECO:0000313" key="2">
    <source>
        <dbReference type="EMBL" id="GAG84792.1"/>
    </source>
</evidence>
<feature type="domain" description="Methyltransferase FkbM" evidence="1">
    <location>
        <begin position="6"/>
        <end position="41"/>
    </location>
</feature>
<dbReference type="Pfam" id="PF05050">
    <property type="entry name" value="Methyltransf_21"/>
    <property type="match status" value="1"/>
</dbReference>
<reference evidence="2" key="1">
    <citation type="journal article" date="2014" name="Front. Microbiol.">
        <title>High frequency of phylogenetically diverse reductive dehalogenase-homologous genes in deep subseafloor sedimentary metagenomes.</title>
        <authorList>
            <person name="Kawai M."/>
            <person name="Futagami T."/>
            <person name="Toyoda A."/>
            <person name="Takaki Y."/>
            <person name="Nishi S."/>
            <person name="Hori S."/>
            <person name="Arai W."/>
            <person name="Tsubouchi T."/>
            <person name="Morono Y."/>
            <person name="Uchiyama I."/>
            <person name="Ito T."/>
            <person name="Fujiyama A."/>
            <person name="Inagaki F."/>
            <person name="Takami H."/>
        </authorList>
    </citation>
    <scope>NUCLEOTIDE SEQUENCE</scope>
    <source>
        <strain evidence="2">Expedition CK06-06</strain>
    </source>
</reference>
<protein>
    <recommendedName>
        <fullName evidence="1">Methyltransferase FkbM domain-containing protein</fullName>
    </recommendedName>
</protein>
<accession>X1BUG2</accession>
<organism evidence="2">
    <name type="scientific">marine sediment metagenome</name>
    <dbReference type="NCBI Taxonomy" id="412755"/>
    <lineage>
        <taxon>unclassified sequences</taxon>
        <taxon>metagenomes</taxon>
        <taxon>ecological metagenomes</taxon>
    </lineage>
</organism>
<dbReference type="EMBL" id="BART01018010">
    <property type="protein sequence ID" value="GAG84792.1"/>
    <property type="molecule type" value="Genomic_DNA"/>
</dbReference>
<dbReference type="AlphaFoldDB" id="X1BUG2"/>
<comment type="caution">
    <text evidence="2">The sequence shown here is derived from an EMBL/GenBank/DDBJ whole genome shotgun (WGS) entry which is preliminary data.</text>
</comment>
<proteinExistence type="predicted"/>
<sequence>PSKNAHKQKIDFLSVDCEGYDLRVLQSMEWARYDVDLICTECNTCGKYLGLLGYRLCANTRGNLFYARDKKNKVGT</sequence>
<evidence type="ECO:0000259" key="1">
    <source>
        <dbReference type="Pfam" id="PF05050"/>
    </source>
</evidence>
<gene>
    <name evidence="2" type="ORF">S01H4_34092</name>
</gene>
<name>X1BUG2_9ZZZZ</name>
<feature type="non-terminal residue" evidence="2">
    <location>
        <position position="1"/>
    </location>
</feature>